<evidence type="ECO:0000256" key="7">
    <source>
        <dbReference type="ARBA" id="ARBA00022777"/>
    </source>
</evidence>
<feature type="compositionally biased region" description="Polar residues" evidence="12">
    <location>
        <begin position="928"/>
        <end position="945"/>
    </location>
</feature>
<evidence type="ECO:0000313" key="15">
    <source>
        <dbReference type="EMBL" id="CAH1242085.1"/>
    </source>
</evidence>
<evidence type="ECO:0000256" key="4">
    <source>
        <dbReference type="ARBA" id="ARBA00022527"/>
    </source>
</evidence>
<dbReference type="GO" id="GO:0004674">
    <property type="term" value="F:protein serine/threonine kinase activity"/>
    <property type="evidence" value="ECO:0007669"/>
    <property type="project" value="UniProtKB-KW"/>
</dbReference>
<feature type="domain" description="Protein kinase" evidence="13">
    <location>
        <begin position="34"/>
        <end position="314"/>
    </location>
</feature>
<comment type="catalytic activity">
    <reaction evidence="10">
        <text>L-threonyl-[protein] + ATP = O-phospho-L-threonyl-[protein] + ADP + H(+)</text>
        <dbReference type="Rhea" id="RHEA:46608"/>
        <dbReference type="Rhea" id="RHEA-COMP:11060"/>
        <dbReference type="Rhea" id="RHEA-COMP:11605"/>
        <dbReference type="ChEBI" id="CHEBI:15378"/>
        <dbReference type="ChEBI" id="CHEBI:30013"/>
        <dbReference type="ChEBI" id="CHEBI:30616"/>
        <dbReference type="ChEBI" id="CHEBI:61977"/>
        <dbReference type="ChEBI" id="CHEBI:456216"/>
        <dbReference type="EC" id="2.7.11.1"/>
    </reaction>
</comment>
<dbReference type="InterPro" id="IPR011009">
    <property type="entry name" value="Kinase-like_dom_sf"/>
</dbReference>
<dbReference type="FunFam" id="1.10.510.10:FF:000484">
    <property type="entry name" value="Serine/threonine-protein kinase greatwall, putative"/>
    <property type="match status" value="1"/>
</dbReference>
<feature type="compositionally biased region" description="Basic and acidic residues" evidence="12">
    <location>
        <begin position="680"/>
        <end position="701"/>
    </location>
</feature>
<dbReference type="GO" id="GO:0035556">
    <property type="term" value="P:intracellular signal transduction"/>
    <property type="evidence" value="ECO:0007669"/>
    <property type="project" value="TreeGrafter"/>
</dbReference>
<feature type="compositionally biased region" description="Basic and acidic residues" evidence="12">
    <location>
        <begin position="817"/>
        <end position="827"/>
    </location>
</feature>
<dbReference type="FunFam" id="3.30.200.20:FF:000550">
    <property type="entry name" value="Serine/threonine-protein kinase greatwall"/>
    <property type="match status" value="1"/>
</dbReference>
<evidence type="ECO:0000313" key="16">
    <source>
        <dbReference type="Proteomes" id="UP000838412"/>
    </source>
</evidence>
<comment type="catalytic activity">
    <reaction evidence="11">
        <text>L-seryl-[protein] + ATP = O-phospho-L-seryl-[protein] + ADP + H(+)</text>
        <dbReference type="Rhea" id="RHEA:17989"/>
        <dbReference type="Rhea" id="RHEA-COMP:9863"/>
        <dbReference type="Rhea" id="RHEA-COMP:11604"/>
        <dbReference type="ChEBI" id="CHEBI:15378"/>
        <dbReference type="ChEBI" id="CHEBI:29999"/>
        <dbReference type="ChEBI" id="CHEBI:30616"/>
        <dbReference type="ChEBI" id="CHEBI:83421"/>
        <dbReference type="ChEBI" id="CHEBI:456216"/>
        <dbReference type="EC" id="2.7.11.1"/>
    </reaction>
</comment>
<dbReference type="PROSITE" id="PS00108">
    <property type="entry name" value="PROTEIN_KINASE_ST"/>
    <property type="match status" value="1"/>
</dbReference>
<dbReference type="EMBL" id="OV696697">
    <property type="protein sequence ID" value="CAH1242085.1"/>
    <property type="molecule type" value="Genomic_DNA"/>
</dbReference>
<keyword evidence="7" id="KW-0418">Kinase</keyword>
<evidence type="ECO:0000256" key="11">
    <source>
        <dbReference type="ARBA" id="ARBA00048679"/>
    </source>
</evidence>
<dbReference type="SMART" id="SM00220">
    <property type="entry name" value="S_TKc"/>
    <property type="match status" value="1"/>
</dbReference>
<dbReference type="GO" id="GO:0005634">
    <property type="term" value="C:nucleus"/>
    <property type="evidence" value="ECO:0007669"/>
    <property type="project" value="TreeGrafter"/>
</dbReference>
<dbReference type="EC" id="2.7.11.1" evidence="2"/>
<proteinExistence type="inferred from homology"/>
<dbReference type="PANTHER" id="PTHR24356">
    <property type="entry name" value="SERINE/THREONINE-PROTEIN KINASE"/>
    <property type="match status" value="1"/>
</dbReference>
<dbReference type="PROSITE" id="PS51285">
    <property type="entry name" value="AGC_KINASE_CTER"/>
    <property type="match status" value="1"/>
</dbReference>
<feature type="domain" description="AGC-kinase C-terminal" evidence="14">
    <location>
        <begin position="1066"/>
        <end position="1109"/>
    </location>
</feature>
<feature type="region of interest" description="Disordered" evidence="12">
    <location>
        <begin position="909"/>
        <end position="969"/>
    </location>
</feature>
<organism evidence="15 16">
    <name type="scientific">Branchiostoma lanceolatum</name>
    <name type="common">Common lancelet</name>
    <name type="synonym">Amphioxus lanceolatum</name>
    <dbReference type="NCBI Taxonomy" id="7740"/>
    <lineage>
        <taxon>Eukaryota</taxon>
        <taxon>Metazoa</taxon>
        <taxon>Chordata</taxon>
        <taxon>Cephalochordata</taxon>
        <taxon>Leptocardii</taxon>
        <taxon>Amphioxiformes</taxon>
        <taxon>Branchiostomatidae</taxon>
        <taxon>Branchiostoma</taxon>
    </lineage>
</organism>
<feature type="compositionally biased region" description="Polar residues" evidence="12">
    <location>
        <begin position="702"/>
        <end position="712"/>
    </location>
</feature>
<protein>
    <recommendedName>
        <fullName evidence="3">Serine/threonine-protein kinase greatwall</fullName>
        <ecNumber evidence="2">2.7.11.1</ecNumber>
    </recommendedName>
    <alternativeName>
        <fullName evidence="9">Microtubule-associated serine/threonine-protein kinase-like</fullName>
    </alternativeName>
</protein>
<evidence type="ECO:0000256" key="8">
    <source>
        <dbReference type="ARBA" id="ARBA00022840"/>
    </source>
</evidence>
<dbReference type="Gene3D" id="3.30.200.20">
    <property type="entry name" value="Phosphorylase Kinase, domain 1"/>
    <property type="match status" value="2"/>
</dbReference>
<dbReference type="Proteomes" id="UP000838412">
    <property type="component" value="Chromosome 12"/>
</dbReference>
<sequence length="1109" mass="122055">MSEDKENVVPVTPGIFNTQETKVEVPKAPSVDDFEILKPISRGAFGKVFLSRKKNNQKLYAMKVVRKADMVQKNMVNQTIAERDALALVKSPFIVHLYYSLQSKQNIYLVMEYLIGGDVKSLLHIYGYFDEDMAIMYTAEVILALKYLHGHGIIHRDIKPDNMLITNNGHIKLTDFGLSKSNLNREINMADVIGTPSQEKTSSNDYNRTPGQLLSLTMALSFSAQKSGTPVAKHKQLRHCMMNSPMSSVNSSPFSLNQSASSRYSNQSASGSSFYGSVCSVLKSLVTSAAPLKPRLLDSSFVEPSPVKCLTPTLREASSCPDSSTSEINFFGKGPPSKNSVSSMFFGKDGSRSSDGSGAKLSGRSIPWCNSDRGDFAKQEYTSGLEQNFLAVKSKTTANSSKKVGERIGSTGSDNVFTTSDVNMAKLRTPSPAVHPNKDIMHLETPRRDTPAKNISPKAILNLTSLTSSWPNCCSPQWEESFMNHAASANNTKPDICSASLPDSGCVVDTDEEVLSPEKESAAPFQNCAHNNDERKETCEVNTRGSHPGVRGQKSKVVGHDRVTDMEIVSPEKESGAPVHGSDRRKEAFTQIKRHSYPDVKGEGSKVIGHDPSARCMGDTVGSGGVKRAFEMVEVSPESENGEQKTDKLCKTQDVFPLRSTGLTLALDRISVQSMLDSAANKDDKRGNCRKDQEVQEKSKTETNSSSQNASVTECYASRNQVKEKNAPFESTEKLANGPTGNEEEMDQFLLLSNPPSPIDLHPPAFPLEQPLDAPAENVTSPLKSADTSLEHDMSLLSVEDDDSRPGSRNMNYSIESLDHTKEDSRPSSRSLNHSADNLDVIWEDCSEVPVASNPPPRRQSTGMIKETPKREVMFRDSCEIYARSEHSNYSSEAESSVCSMDGRADRMGTSTSPFGTPMNRGRKESKGTPQNMGWIQKTPHQTPARTPFRTPKSVRRGPVPQDEDGRVLGTPDYLAPELLLGKKHGAGVDWWSLGVCLFEFLTGIPPFNDQTPDLVFQNILHRDIPWPEGEEALSDQARDAIESLLSMEDYNRPGPSELRCHPLFKGIDWANLHDRAAPFVPCPDNDTDTSYFEARNNAQHLQMSDIDL</sequence>
<keyword evidence="16" id="KW-1185">Reference proteome</keyword>
<feature type="domain" description="Protein kinase" evidence="13">
    <location>
        <begin position="729"/>
        <end position="1065"/>
    </location>
</feature>
<reference evidence="15" key="1">
    <citation type="submission" date="2022-01" db="EMBL/GenBank/DDBJ databases">
        <authorList>
            <person name="Braso-Vives M."/>
        </authorList>
    </citation>
    <scope>NUCLEOTIDE SEQUENCE</scope>
</reference>
<dbReference type="InterPro" id="IPR050236">
    <property type="entry name" value="Ser_Thr_kinase_AGC"/>
</dbReference>
<dbReference type="AlphaFoldDB" id="A0A8K0E4J0"/>
<dbReference type="Gene3D" id="1.10.510.10">
    <property type="entry name" value="Transferase(Phosphotransferase) domain 1"/>
    <property type="match status" value="2"/>
</dbReference>
<dbReference type="InterPro" id="IPR000961">
    <property type="entry name" value="AGC-kinase_C"/>
</dbReference>
<evidence type="ECO:0000256" key="12">
    <source>
        <dbReference type="SAM" id="MobiDB-lite"/>
    </source>
</evidence>
<evidence type="ECO:0000256" key="2">
    <source>
        <dbReference type="ARBA" id="ARBA00012513"/>
    </source>
</evidence>
<dbReference type="FunFam" id="1.10.510.10:FF:000278">
    <property type="entry name" value="serine/threonine-protein kinase greatwall isoform X1"/>
    <property type="match status" value="1"/>
</dbReference>
<keyword evidence="6" id="KW-0547">Nucleotide-binding</keyword>
<feature type="region of interest" description="Disordered" evidence="12">
    <location>
        <begin position="345"/>
        <end position="364"/>
    </location>
</feature>
<dbReference type="OrthoDB" id="162894at2759"/>
<evidence type="ECO:0000256" key="6">
    <source>
        <dbReference type="ARBA" id="ARBA00022741"/>
    </source>
</evidence>
<accession>A0A8K0E4J0</accession>
<keyword evidence="5" id="KW-0808">Transferase</keyword>
<dbReference type="PROSITE" id="PS50011">
    <property type="entry name" value="PROTEIN_KINASE_DOM"/>
    <property type="match status" value="2"/>
</dbReference>
<keyword evidence="4" id="KW-0723">Serine/threonine-protein kinase</keyword>
<evidence type="ECO:0000256" key="1">
    <source>
        <dbReference type="ARBA" id="ARBA00009903"/>
    </source>
</evidence>
<feature type="compositionally biased region" description="Basic and acidic residues" evidence="12">
    <location>
        <begin position="721"/>
        <end position="733"/>
    </location>
</feature>
<evidence type="ECO:0000256" key="3">
    <source>
        <dbReference type="ARBA" id="ARBA00022148"/>
    </source>
</evidence>
<dbReference type="InterPro" id="IPR008271">
    <property type="entry name" value="Ser/Thr_kinase_AS"/>
</dbReference>
<comment type="similarity">
    <text evidence="1">Belongs to the protein kinase superfamily. AGC Ser/Thr protein kinase family.</text>
</comment>
<dbReference type="InterPro" id="IPR000719">
    <property type="entry name" value="Prot_kinase_dom"/>
</dbReference>
<feature type="region of interest" description="Disordered" evidence="12">
    <location>
        <begin position="797"/>
        <end position="833"/>
    </location>
</feature>
<dbReference type="SUPFAM" id="SSF56112">
    <property type="entry name" value="Protein kinase-like (PK-like)"/>
    <property type="match status" value="2"/>
</dbReference>
<dbReference type="GO" id="GO:0005524">
    <property type="term" value="F:ATP binding"/>
    <property type="evidence" value="ECO:0007669"/>
    <property type="project" value="UniProtKB-KW"/>
</dbReference>
<dbReference type="PANTHER" id="PTHR24356:SF1">
    <property type="entry name" value="SERINE_THREONINE-PROTEIN KINASE GREATWALL"/>
    <property type="match status" value="1"/>
</dbReference>
<evidence type="ECO:0000256" key="5">
    <source>
        <dbReference type="ARBA" id="ARBA00022679"/>
    </source>
</evidence>
<dbReference type="Pfam" id="PF00069">
    <property type="entry name" value="Pkinase"/>
    <property type="match status" value="2"/>
</dbReference>
<gene>
    <name evidence="15" type="primary">MASTL</name>
    <name evidence="15" type="ORF">BLAG_LOCUS5427</name>
</gene>
<name>A0A8K0E4J0_BRALA</name>
<keyword evidence="8" id="KW-0067">ATP-binding</keyword>
<evidence type="ECO:0000259" key="14">
    <source>
        <dbReference type="PROSITE" id="PS51285"/>
    </source>
</evidence>
<feature type="region of interest" description="Disordered" evidence="12">
    <location>
        <begin position="678"/>
        <end position="782"/>
    </location>
</feature>
<evidence type="ECO:0000259" key="13">
    <source>
        <dbReference type="PROSITE" id="PS50011"/>
    </source>
</evidence>
<evidence type="ECO:0000256" key="10">
    <source>
        <dbReference type="ARBA" id="ARBA00047899"/>
    </source>
</evidence>
<evidence type="ECO:0000256" key="9">
    <source>
        <dbReference type="ARBA" id="ARBA00033099"/>
    </source>
</evidence>